<dbReference type="InterPro" id="IPR029149">
    <property type="entry name" value="Creatin/AminoP/Spt16_N"/>
</dbReference>
<dbReference type="InterPro" id="IPR036005">
    <property type="entry name" value="Creatinase/aminopeptidase-like"/>
</dbReference>
<proteinExistence type="inferred from homology"/>
<dbReference type="OrthoDB" id="9806388at2"/>
<dbReference type="SUPFAM" id="SSF53092">
    <property type="entry name" value="Creatinase/prolidase N-terminal domain"/>
    <property type="match status" value="1"/>
</dbReference>
<dbReference type="Gene3D" id="3.90.230.10">
    <property type="entry name" value="Creatinase/methionine aminopeptidase superfamily"/>
    <property type="match status" value="1"/>
</dbReference>
<evidence type="ECO:0000256" key="4">
    <source>
        <dbReference type="ARBA" id="ARBA00012574"/>
    </source>
</evidence>
<comment type="catalytic activity">
    <reaction evidence="1">
        <text>Release of any N-terminal amino acid, including proline, that is linked to proline, even from a dipeptide or tripeptide.</text>
        <dbReference type="EC" id="3.4.11.9"/>
    </reaction>
</comment>
<gene>
    <name evidence="10" type="ORF">HMPREF9306_01692</name>
</gene>
<dbReference type="SUPFAM" id="SSF55920">
    <property type="entry name" value="Creatinase/aminopeptidase"/>
    <property type="match status" value="1"/>
</dbReference>
<evidence type="ECO:0000256" key="7">
    <source>
        <dbReference type="ARBA" id="ARBA00023211"/>
    </source>
</evidence>
<dbReference type="STRING" id="883161.HMPREF9306_01692"/>
<evidence type="ECO:0000259" key="9">
    <source>
        <dbReference type="SMART" id="SM01011"/>
    </source>
</evidence>
<dbReference type="EC" id="3.4.11.9" evidence="4"/>
<evidence type="ECO:0000256" key="3">
    <source>
        <dbReference type="ARBA" id="ARBA00008766"/>
    </source>
</evidence>
<dbReference type="Pfam" id="PF00557">
    <property type="entry name" value="Peptidase_M24"/>
    <property type="match status" value="1"/>
</dbReference>
<dbReference type="GO" id="GO:0006508">
    <property type="term" value="P:proteolysis"/>
    <property type="evidence" value="ECO:0007669"/>
    <property type="project" value="TreeGrafter"/>
</dbReference>
<protein>
    <recommendedName>
        <fullName evidence="4">Xaa-Pro aminopeptidase</fullName>
        <ecNumber evidence="4">3.4.11.9</ecNumber>
    </recommendedName>
</protein>
<evidence type="ECO:0000256" key="2">
    <source>
        <dbReference type="ARBA" id="ARBA00001936"/>
    </source>
</evidence>
<dbReference type="PATRIC" id="fig|883161.3.peg.1678"/>
<dbReference type="PANTHER" id="PTHR43226">
    <property type="entry name" value="XAA-PRO AMINOPEPTIDASE 3"/>
    <property type="match status" value="1"/>
</dbReference>
<keyword evidence="6" id="KW-0378">Hydrolase</keyword>
<name>S2VXA5_9ACTN</name>
<evidence type="ECO:0000313" key="10">
    <source>
        <dbReference type="EMBL" id="EPD32128.1"/>
    </source>
</evidence>
<sequence length="492" mass="54787">MNETTPEQKGSPKTEIANRQSRFSEAFKEFICKDWQPYDPNLPKPIAGAVNAAKHRQQLSEMFPGERLIVPAGHLQVRNNDCDYRFRPHSAFTWLTGLGTDREPNAVLVMEPSAGGHDANLYFHPRVPRTDEEFYADSTYGEMWVGQRESLEEMSALGAINTMDISDLEMNLRQAASTTPTRILREASPELADRVDQWRGRGDKEDAEFETALSELRFIKDDFEVAQLVEACEATAVGFEAVVKEFPNAVKNGRGERWVEGVFGLHARHRGNAVGYDTIAASGDHANTLHWIVNDGDLKDGDLLLMDAGVELDSLYTADVTRTMPVNGKFTDAQRKVYDAVYEAQSAGIEAARAGADFLDVHYAAVSVIARKLEEWGILPVSAEEALSPEGGQWRRWMVHSTSHHLGLDVHDCAAARREVYRQGKLEPGMVITVEPGIYFKSTDLMVPEELRGIGVRIEDDILITDGAARILSDQLPRSSKDVEDWMAGLLN</sequence>
<dbReference type="SMART" id="SM01011">
    <property type="entry name" value="AMP_N"/>
    <property type="match status" value="1"/>
</dbReference>
<comment type="cofactor">
    <cofactor evidence="2">
        <name>Mn(2+)</name>
        <dbReference type="ChEBI" id="CHEBI:29035"/>
    </cofactor>
</comment>
<organism evidence="10 11">
    <name type="scientific">Propionimicrobium lymphophilum ACS-093-V-SCH5</name>
    <dbReference type="NCBI Taxonomy" id="883161"/>
    <lineage>
        <taxon>Bacteria</taxon>
        <taxon>Bacillati</taxon>
        <taxon>Actinomycetota</taxon>
        <taxon>Actinomycetes</taxon>
        <taxon>Propionibacteriales</taxon>
        <taxon>Propionibacteriaceae</taxon>
        <taxon>Propionimicrobium</taxon>
    </lineage>
</organism>
<keyword evidence="11" id="KW-1185">Reference proteome</keyword>
<dbReference type="GO" id="GO:0070006">
    <property type="term" value="F:metalloaminopeptidase activity"/>
    <property type="evidence" value="ECO:0007669"/>
    <property type="project" value="InterPro"/>
</dbReference>
<reference evidence="10 11" key="1">
    <citation type="submission" date="2013-04" db="EMBL/GenBank/DDBJ databases">
        <title>The Genome Sequence of Propionimicrobium lymphophilum ACS-093-V-SCH5.</title>
        <authorList>
            <consortium name="The Broad Institute Genomics Platform"/>
            <person name="Earl A."/>
            <person name="Ward D."/>
            <person name="Feldgarden M."/>
            <person name="Gevers D."/>
            <person name="Saerens B."/>
            <person name="Vaneechoutte M."/>
            <person name="Walker B."/>
            <person name="Young S."/>
            <person name="Zeng Q."/>
            <person name="Gargeya S."/>
            <person name="Fitzgerald M."/>
            <person name="Haas B."/>
            <person name="Abouelleil A."/>
            <person name="Allen A.W."/>
            <person name="Alvarado L."/>
            <person name="Arachchi H.M."/>
            <person name="Berlin A.M."/>
            <person name="Chapman S.B."/>
            <person name="Gainer-Dewar J."/>
            <person name="Goldberg J."/>
            <person name="Griggs A."/>
            <person name="Gujja S."/>
            <person name="Hansen M."/>
            <person name="Howarth C."/>
            <person name="Imamovic A."/>
            <person name="Ireland A."/>
            <person name="Larimer J."/>
            <person name="McCowan C."/>
            <person name="Murphy C."/>
            <person name="Pearson M."/>
            <person name="Poon T.W."/>
            <person name="Priest M."/>
            <person name="Roberts A."/>
            <person name="Saif S."/>
            <person name="Shea T."/>
            <person name="Sisk P."/>
            <person name="Sykes S."/>
            <person name="Wortman J."/>
            <person name="Nusbaum C."/>
            <person name="Birren B."/>
        </authorList>
    </citation>
    <scope>NUCLEOTIDE SEQUENCE [LARGE SCALE GENOMIC DNA]</scope>
    <source>
        <strain evidence="10 11">ACS-093-V-SCH5</strain>
    </source>
</reference>
<dbReference type="CDD" id="cd01087">
    <property type="entry name" value="Prolidase"/>
    <property type="match status" value="1"/>
</dbReference>
<dbReference type="GO" id="GO:0005829">
    <property type="term" value="C:cytosol"/>
    <property type="evidence" value="ECO:0007669"/>
    <property type="project" value="TreeGrafter"/>
</dbReference>
<evidence type="ECO:0000256" key="1">
    <source>
        <dbReference type="ARBA" id="ARBA00001424"/>
    </source>
</evidence>
<dbReference type="InterPro" id="IPR052433">
    <property type="entry name" value="X-Pro_dipept-like"/>
</dbReference>
<dbReference type="AlphaFoldDB" id="S2VXA5"/>
<dbReference type="InterPro" id="IPR001131">
    <property type="entry name" value="Peptidase_M24B_aminopep-P_CS"/>
</dbReference>
<dbReference type="Pfam" id="PF05195">
    <property type="entry name" value="AMP_N"/>
    <property type="match status" value="1"/>
</dbReference>
<dbReference type="EMBL" id="AGZR01000009">
    <property type="protein sequence ID" value="EPD32128.1"/>
    <property type="molecule type" value="Genomic_DNA"/>
</dbReference>
<dbReference type="GO" id="GO:0030145">
    <property type="term" value="F:manganese ion binding"/>
    <property type="evidence" value="ECO:0007669"/>
    <property type="project" value="InterPro"/>
</dbReference>
<feature type="domain" description="Aminopeptidase P N-terminal" evidence="9">
    <location>
        <begin position="46"/>
        <end position="192"/>
    </location>
</feature>
<evidence type="ECO:0000313" key="11">
    <source>
        <dbReference type="Proteomes" id="UP000014417"/>
    </source>
</evidence>
<keyword evidence="5 8" id="KW-0479">Metal-binding</keyword>
<evidence type="ECO:0000256" key="5">
    <source>
        <dbReference type="ARBA" id="ARBA00022723"/>
    </source>
</evidence>
<comment type="caution">
    <text evidence="10">The sequence shown here is derived from an EMBL/GenBank/DDBJ whole genome shotgun (WGS) entry which is preliminary data.</text>
</comment>
<dbReference type="InterPro" id="IPR007865">
    <property type="entry name" value="Aminopep_P_N"/>
</dbReference>
<evidence type="ECO:0000256" key="6">
    <source>
        <dbReference type="ARBA" id="ARBA00022801"/>
    </source>
</evidence>
<dbReference type="HOGENOM" id="CLU_017266_1_0_11"/>
<dbReference type="PANTHER" id="PTHR43226:SF4">
    <property type="entry name" value="XAA-PRO AMINOPEPTIDASE 3"/>
    <property type="match status" value="1"/>
</dbReference>
<evidence type="ECO:0000256" key="8">
    <source>
        <dbReference type="RuleBase" id="RU000590"/>
    </source>
</evidence>
<keyword evidence="7" id="KW-0464">Manganese</keyword>
<dbReference type="InterPro" id="IPR000994">
    <property type="entry name" value="Pept_M24"/>
</dbReference>
<dbReference type="Gene3D" id="3.40.350.10">
    <property type="entry name" value="Creatinase/prolidase N-terminal domain"/>
    <property type="match status" value="1"/>
</dbReference>
<accession>S2VXA5</accession>
<comment type="similarity">
    <text evidence="3 8">Belongs to the peptidase M24B family.</text>
</comment>
<dbReference type="Proteomes" id="UP000014417">
    <property type="component" value="Unassembled WGS sequence"/>
</dbReference>
<dbReference type="PROSITE" id="PS00491">
    <property type="entry name" value="PROLINE_PEPTIDASE"/>
    <property type="match status" value="1"/>
</dbReference>